<evidence type="ECO:0000313" key="3">
    <source>
        <dbReference type="Proteomes" id="UP000631114"/>
    </source>
</evidence>
<dbReference type="AlphaFoldDB" id="A0A835LHD4"/>
<accession>A0A835LHD4</accession>
<dbReference type="Pfam" id="PF12143">
    <property type="entry name" value="PPO1_KFDV"/>
    <property type="match status" value="1"/>
</dbReference>
<dbReference type="OrthoDB" id="1915073at2759"/>
<organism evidence="2 3">
    <name type="scientific">Coptis chinensis</name>
    <dbReference type="NCBI Taxonomy" id="261450"/>
    <lineage>
        <taxon>Eukaryota</taxon>
        <taxon>Viridiplantae</taxon>
        <taxon>Streptophyta</taxon>
        <taxon>Embryophyta</taxon>
        <taxon>Tracheophyta</taxon>
        <taxon>Spermatophyta</taxon>
        <taxon>Magnoliopsida</taxon>
        <taxon>Ranunculales</taxon>
        <taxon>Ranunculaceae</taxon>
        <taxon>Coptidoideae</taxon>
        <taxon>Coptis</taxon>
    </lineage>
</organism>
<proteinExistence type="predicted"/>
<sequence length="226" mass="24342">MAFTFGTTISSTLFLHQALVDNDWITKLKPSIYSIKCLKPIFTSWTQAKQENPEVINRRNVLMCLGFGTSLYGTSHLANPVSSQTFPLSELGYQPLVVKKTVTTLVSRPKEVQTKSENDEVVEVLIVDGIQIPHNGPIRLKVYIAKARNGVVGSDLGQFAGSLINMPFTGVGVGEQRVEVKGKGILELGISGLIKDIGAQNCDMVAVSLVSTLGSVVIGGIQIATR</sequence>
<dbReference type="InterPro" id="IPR022740">
    <property type="entry name" value="Polyphenol_oxidase_C"/>
</dbReference>
<dbReference type="GO" id="GO:0004097">
    <property type="term" value="F:catechol oxidase activity"/>
    <property type="evidence" value="ECO:0007669"/>
    <property type="project" value="InterPro"/>
</dbReference>
<dbReference type="EMBL" id="JADFTS010000009">
    <property type="protein sequence ID" value="KAF9587411.1"/>
    <property type="molecule type" value="Genomic_DNA"/>
</dbReference>
<feature type="domain" description="Polyphenol oxidase C-terminal" evidence="1">
    <location>
        <begin position="95"/>
        <end position="224"/>
    </location>
</feature>
<protein>
    <recommendedName>
        <fullName evidence="1">Polyphenol oxidase C-terminal domain-containing protein</fullName>
    </recommendedName>
</protein>
<name>A0A835LHD4_9MAGN</name>
<evidence type="ECO:0000259" key="1">
    <source>
        <dbReference type="Pfam" id="PF12143"/>
    </source>
</evidence>
<gene>
    <name evidence="2" type="ORF">IFM89_002140</name>
</gene>
<reference evidence="2 3" key="1">
    <citation type="submission" date="2020-10" db="EMBL/GenBank/DDBJ databases">
        <title>The Coptis chinensis genome and diversification of protoberbering-type alkaloids.</title>
        <authorList>
            <person name="Wang B."/>
            <person name="Shu S."/>
            <person name="Song C."/>
            <person name="Liu Y."/>
        </authorList>
    </citation>
    <scope>NUCLEOTIDE SEQUENCE [LARGE SCALE GENOMIC DNA]</scope>
    <source>
        <strain evidence="2">HL-2020</strain>
        <tissue evidence="2">Leaf</tissue>
    </source>
</reference>
<dbReference type="PANTHER" id="PTHR36608:SF1">
    <property type="entry name" value="POLYPHENOL OXIDASE C, CHLOROPLASTIC-LIKE"/>
    <property type="match status" value="1"/>
</dbReference>
<comment type="caution">
    <text evidence="2">The sequence shown here is derived from an EMBL/GenBank/DDBJ whole genome shotgun (WGS) entry which is preliminary data.</text>
</comment>
<keyword evidence="3" id="KW-1185">Reference proteome</keyword>
<evidence type="ECO:0000313" key="2">
    <source>
        <dbReference type="EMBL" id="KAF9587411.1"/>
    </source>
</evidence>
<dbReference type="PANTHER" id="PTHR36608">
    <property type="entry name" value="POLYPHENOL OXIDASE C, CHLOROPLASTIC-LIKE"/>
    <property type="match status" value="1"/>
</dbReference>
<dbReference type="Proteomes" id="UP000631114">
    <property type="component" value="Unassembled WGS sequence"/>
</dbReference>